<dbReference type="GO" id="GO:0004222">
    <property type="term" value="F:metalloendopeptidase activity"/>
    <property type="evidence" value="ECO:0007669"/>
    <property type="project" value="InterPro"/>
</dbReference>
<proteinExistence type="predicted"/>
<keyword evidence="2" id="KW-1185">Reference proteome</keyword>
<dbReference type="Gene3D" id="3.40.390.10">
    <property type="entry name" value="Collagenase (Catalytic Domain)"/>
    <property type="match status" value="1"/>
</dbReference>
<gene>
    <name evidence="1" type="ORF">MS3_00010721</name>
</gene>
<dbReference type="SUPFAM" id="SSF55486">
    <property type="entry name" value="Metalloproteases ('zincins'), catalytic domain"/>
    <property type="match status" value="1"/>
</dbReference>
<comment type="caution">
    <text evidence="1">The sequence shown here is derived from an EMBL/GenBank/DDBJ whole genome shotgun (WGS) entry which is preliminary data.</text>
</comment>
<protein>
    <recommendedName>
        <fullName evidence="3">Selenoprotein O</fullName>
    </recommendedName>
</protein>
<dbReference type="KEGG" id="shx:MS3_00010721"/>
<dbReference type="EMBL" id="AMPZ03000004">
    <property type="protein sequence ID" value="KAH9584458.1"/>
    <property type="molecule type" value="Genomic_DNA"/>
</dbReference>
<reference evidence="1" key="3">
    <citation type="submission" date="2021-06" db="EMBL/GenBank/DDBJ databases">
        <title>Chromosome-level genome assembly for S. haematobium.</title>
        <authorList>
            <person name="Stroehlein A.J."/>
        </authorList>
    </citation>
    <scope>NUCLEOTIDE SEQUENCE</scope>
</reference>
<evidence type="ECO:0000313" key="1">
    <source>
        <dbReference type="EMBL" id="KAH9584458.1"/>
    </source>
</evidence>
<reference evidence="1" key="4">
    <citation type="journal article" date="2022" name="PLoS Pathog.">
        <title>Chromosome-level genome of Schistosoma haematobium underpins genome-wide explorations of molecular variation.</title>
        <authorList>
            <person name="Stroehlein A.J."/>
            <person name="Korhonen P.K."/>
            <person name="Lee V.V."/>
            <person name="Ralph S.A."/>
            <person name="Mentink-Kane M."/>
            <person name="You H."/>
            <person name="McManus D.P."/>
            <person name="Tchuente L.T."/>
            <person name="Stothard J.R."/>
            <person name="Kaur P."/>
            <person name="Dudchenko O."/>
            <person name="Aiden E.L."/>
            <person name="Yang B."/>
            <person name="Yang H."/>
            <person name="Emery A.M."/>
            <person name="Webster B.L."/>
            <person name="Brindley P.J."/>
            <person name="Rollinson D."/>
            <person name="Chang B.C.H."/>
            <person name="Gasser R.B."/>
            <person name="Young N.D."/>
        </authorList>
    </citation>
    <scope>NUCLEOTIDE SEQUENCE</scope>
</reference>
<accession>A0A922IPX4</accession>
<dbReference type="GeneID" id="24597580"/>
<dbReference type="CTD" id="24597580"/>
<name>A0A922IPX4_SCHHA</name>
<dbReference type="RefSeq" id="XP_051067290.1">
    <property type="nucleotide sequence ID" value="XM_051219115.1"/>
</dbReference>
<dbReference type="AlphaFoldDB" id="A0A922IPX4"/>
<reference evidence="1" key="2">
    <citation type="journal article" date="2019" name="Gigascience">
        <title>High-quality Schistosoma haematobium genome achieved by single-molecule and long-range sequencing.</title>
        <authorList>
            <person name="Stroehlein A.J."/>
            <person name="Korhonen P.K."/>
            <person name="Chong T.M."/>
            <person name="Lim Y.L."/>
            <person name="Chan K.G."/>
            <person name="Webster B."/>
            <person name="Rollinson D."/>
            <person name="Brindley P.J."/>
            <person name="Gasser R.B."/>
            <person name="Young N.D."/>
        </authorList>
    </citation>
    <scope>NUCLEOTIDE SEQUENCE</scope>
</reference>
<evidence type="ECO:0008006" key="3">
    <source>
        <dbReference type="Google" id="ProtNLM"/>
    </source>
</evidence>
<dbReference type="PROSITE" id="PS51885">
    <property type="entry name" value="NEPRILYSIN"/>
    <property type="match status" value="1"/>
</dbReference>
<dbReference type="Proteomes" id="UP000471633">
    <property type="component" value="Unassembled WGS sequence"/>
</dbReference>
<dbReference type="PANTHER" id="PTHR12153">
    <property type="entry name" value="SELENOPROTEIN O"/>
    <property type="match status" value="1"/>
</dbReference>
<sequence length="330" mass="38317">MFDGMKRKLTELFSQGSWRSEDDKQKAISTFQNKFSADNYLINAYYSMKAKFLTSLKATSRRYEIPSFFNFQPHIFDKNLTVVMTSGLLHPPFLNTSQIMPEKYGILGWLLGRQIMSAVFRNEHVQNQSEYQSKCSPYASTPLRTQLCCLSEQINSERLQKENLEQLSAGINGLMLSFETYKRSLTGKRESLNEKKLFFSAFAKQERNKRLWSIWLQAYKVRLKIDFEGNHDNTKTQFSERLNLMQSVNPRVVLRNYLAEEAIKSADKGDYTVAQQLFNSLTTPFKNPDMSLNNEVSSKNANLRLLVFNRIFHPFIKIPLISIDQGENQC</sequence>
<reference evidence="1" key="1">
    <citation type="journal article" date="2012" name="Nat. Genet.">
        <title>Whole-genome sequence of Schistosoma haematobium.</title>
        <authorList>
            <person name="Young N.D."/>
            <person name="Jex A.R."/>
            <person name="Li B."/>
            <person name="Liu S."/>
            <person name="Yang L."/>
            <person name="Xiong Z."/>
            <person name="Li Y."/>
            <person name="Cantacessi C."/>
            <person name="Hall R.S."/>
            <person name="Xu X."/>
            <person name="Chen F."/>
            <person name="Wu X."/>
            <person name="Zerlotini A."/>
            <person name="Oliveira G."/>
            <person name="Hofmann A."/>
            <person name="Zhang G."/>
            <person name="Fang X."/>
            <person name="Kang Y."/>
            <person name="Campbell B.E."/>
            <person name="Loukas A."/>
            <person name="Ranganathan S."/>
            <person name="Rollinson D."/>
            <person name="Rinaldi G."/>
            <person name="Brindley P.J."/>
            <person name="Yang H."/>
            <person name="Wang J."/>
            <person name="Wang J."/>
            <person name="Gasser R.B."/>
        </authorList>
    </citation>
    <scope>NUCLEOTIDE SEQUENCE</scope>
</reference>
<organism evidence="1 2">
    <name type="scientific">Schistosoma haematobium</name>
    <name type="common">Blood fluke</name>
    <dbReference type="NCBI Taxonomy" id="6185"/>
    <lineage>
        <taxon>Eukaryota</taxon>
        <taxon>Metazoa</taxon>
        <taxon>Spiralia</taxon>
        <taxon>Lophotrochozoa</taxon>
        <taxon>Platyhelminthes</taxon>
        <taxon>Trematoda</taxon>
        <taxon>Digenea</taxon>
        <taxon>Strigeidida</taxon>
        <taxon>Schistosomatoidea</taxon>
        <taxon>Schistosomatidae</taxon>
        <taxon>Schistosoma</taxon>
    </lineage>
</organism>
<dbReference type="GO" id="GO:0006508">
    <property type="term" value="P:proteolysis"/>
    <property type="evidence" value="ECO:0007669"/>
    <property type="project" value="InterPro"/>
</dbReference>
<dbReference type="InterPro" id="IPR024079">
    <property type="entry name" value="MetalloPept_cat_dom_sf"/>
</dbReference>
<dbReference type="InterPro" id="IPR000718">
    <property type="entry name" value="Peptidase_M13"/>
</dbReference>
<dbReference type="PANTHER" id="PTHR12153:SF15">
    <property type="entry name" value="PROTEIN ADENYLYLTRANSFERASE SELO, MITOCHONDRIAL"/>
    <property type="match status" value="1"/>
</dbReference>
<evidence type="ECO:0000313" key="2">
    <source>
        <dbReference type="Proteomes" id="UP000471633"/>
    </source>
</evidence>